<dbReference type="CDD" id="cd00570">
    <property type="entry name" value="GST_N_family"/>
    <property type="match status" value="1"/>
</dbReference>
<dbReference type="Proteomes" id="UP000243401">
    <property type="component" value="Unassembled WGS sequence"/>
</dbReference>
<dbReference type="InterPro" id="IPR040079">
    <property type="entry name" value="Glutathione_S-Trfase"/>
</dbReference>
<proteinExistence type="predicted"/>
<reference evidence="2 3" key="1">
    <citation type="submission" date="2010-04" db="EMBL/GenBank/DDBJ databases">
        <title>The Genome Sequence of Escherichia coli H605.</title>
        <authorList>
            <consortium name="The Broad Institute Genome Sequencing Platform"/>
            <consortium name="The Broad Institute Genome Sequencing Center for Infectious Disease"/>
            <person name="Feldgarden M."/>
            <person name="Gordon D.M."/>
            <person name="Johnson J.R."/>
            <person name="Johnston B.D."/>
            <person name="Young S."/>
            <person name="Zeng Q."/>
            <person name="Koehrsen M."/>
            <person name="Alvarado L."/>
            <person name="Berlin A.M."/>
            <person name="Borenstein D."/>
            <person name="Chapman S.B."/>
            <person name="Chen Z."/>
            <person name="Engels R."/>
            <person name="Freedman E."/>
            <person name="Gellesch M."/>
            <person name="Goldberg J."/>
            <person name="Griggs A."/>
            <person name="Gujja S."/>
            <person name="Heilman E.R."/>
            <person name="Heiman D.I."/>
            <person name="Hepburn T.A."/>
            <person name="Howarth C."/>
            <person name="Jen D."/>
            <person name="Larson L."/>
            <person name="Mehta T."/>
            <person name="Park D."/>
            <person name="Pearson M."/>
            <person name="Richards J."/>
            <person name="Roberts A."/>
            <person name="Saif S."/>
            <person name="Shea T.D."/>
            <person name="Shenoy N."/>
            <person name="Sisk P."/>
            <person name="Stolte C."/>
            <person name="Sykes S.N."/>
            <person name="Walk T."/>
            <person name="White J."/>
            <person name="Yandava C."/>
            <person name="Haas B."/>
            <person name="Henn M.R."/>
            <person name="Nusbaum C."/>
            <person name="Birren B."/>
        </authorList>
    </citation>
    <scope>NUCLEOTIDE SEQUENCE [LARGE SCALE GENOMIC DNA]</scope>
    <source>
        <strain evidence="2 3">H605</strain>
    </source>
</reference>
<dbReference type="PANTHER" id="PTHR42673">
    <property type="entry name" value="MALEYLACETOACETATE ISOMERASE"/>
    <property type="match status" value="1"/>
</dbReference>
<protein>
    <submittedName>
        <fullName evidence="2">Glutathione-S transferase</fullName>
    </submittedName>
</protein>
<dbReference type="SFLD" id="SFLDS00019">
    <property type="entry name" value="Glutathione_Transferase_(cytos"/>
    <property type="match status" value="1"/>
</dbReference>
<evidence type="ECO:0000313" key="3">
    <source>
        <dbReference type="Proteomes" id="UP000243401"/>
    </source>
</evidence>
<dbReference type="GO" id="GO:0004364">
    <property type="term" value="F:glutathione transferase activity"/>
    <property type="evidence" value="ECO:0007669"/>
    <property type="project" value="TreeGrafter"/>
</dbReference>
<name>A0AAJ3NYF4_ECOLX</name>
<feature type="domain" description="GST N-terminal" evidence="1">
    <location>
        <begin position="24"/>
        <end position="105"/>
    </location>
</feature>
<dbReference type="InterPro" id="IPR036282">
    <property type="entry name" value="Glutathione-S-Trfase_C_sf"/>
</dbReference>
<dbReference type="Pfam" id="PF14834">
    <property type="entry name" value="GST_C_4"/>
    <property type="match status" value="1"/>
</dbReference>
<organism evidence="2 3">
    <name type="scientific">Escherichia coli H605</name>
    <dbReference type="NCBI Taxonomy" id="656410"/>
    <lineage>
        <taxon>Bacteria</taxon>
        <taxon>Pseudomonadati</taxon>
        <taxon>Pseudomonadota</taxon>
        <taxon>Gammaproteobacteria</taxon>
        <taxon>Enterobacterales</taxon>
        <taxon>Enterobacteriaceae</taxon>
        <taxon>Escherichia</taxon>
    </lineage>
</organism>
<dbReference type="PROSITE" id="PS50404">
    <property type="entry name" value="GST_NTER"/>
    <property type="match status" value="1"/>
</dbReference>
<dbReference type="InterPro" id="IPR034338">
    <property type="entry name" value="GST_4_C"/>
</dbReference>
<dbReference type="PANTHER" id="PTHR42673:SF21">
    <property type="entry name" value="GLUTATHIONE S-TRANSFERASE YFCF"/>
    <property type="match status" value="1"/>
</dbReference>
<evidence type="ECO:0000313" key="2">
    <source>
        <dbReference type="EMBL" id="OSL47697.1"/>
    </source>
</evidence>
<sequence>MTKRLYSLIASPFIAEDIMSKPAITLWSDAHFFSPYVLSAWVALQEKGLPFHIKTINLDSGEHLRPTWQGYGQTRRVPLLQIDDFELSESSAIAEYLEDRFAPPTWERIYPLDLQNRARARQIQAWLRSDLMPIREERSTDVVFAGAKKAPLTAEGKASVEKLFAMAEHLLAHNQPNLFGEWCIADTDLALMINRLVLQGDEVPERLVDYAAFQWQRASVQRFIALSAKQSG</sequence>
<dbReference type="GO" id="GO:0006749">
    <property type="term" value="P:glutathione metabolic process"/>
    <property type="evidence" value="ECO:0007669"/>
    <property type="project" value="TreeGrafter"/>
</dbReference>
<dbReference type="AlphaFoldDB" id="A0AAJ3NYF4"/>
<evidence type="ECO:0000259" key="1">
    <source>
        <dbReference type="PROSITE" id="PS50404"/>
    </source>
</evidence>
<dbReference type="Gene3D" id="1.20.1050.10">
    <property type="match status" value="1"/>
</dbReference>
<dbReference type="InterPro" id="IPR004045">
    <property type="entry name" value="Glutathione_S-Trfase_N"/>
</dbReference>
<dbReference type="SUPFAM" id="SSF47616">
    <property type="entry name" value="GST C-terminal domain-like"/>
    <property type="match status" value="1"/>
</dbReference>
<dbReference type="SUPFAM" id="SSF52833">
    <property type="entry name" value="Thioredoxin-like"/>
    <property type="match status" value="1"/>
</dbReference>
<dbReference type="EMBL" id="ADJX01000007">
    <property type="protein sequence ID" value="OSL47697.1"/>
    <property type="molecule type" value="Genomic_DNA"/>
</dbReference>
<dbReference type="Pfam" id="PF13409">
    <property type="entry name" value="GST_N_2"/>
    <property type="match status" value="1"/>
</dbReference>
<accession>A0AAJ3NYF4</accession>
<keyword evidence="2" id="KW-0808">Transferase</keyword>
<dbReference type="GO" id="GO:0016034">
    <property type="term" value="F:maleylacetoacetate isomerase activity"/>
    <property type="evidence" value="ECO:0007669"/>
    <property type="project" value="TreeGrafter"/>
</dbReference>
<dbReference type="Gene3D" id="3.40.30.10">
    <property type="entry name" value="Glutaredoxin"/>
    <property type="match status" value="1"/>
</dbReference>
<dbReference type="CDD" id="cd03195">
    <property type="entry name" value="GST_C_4"/>
    <property type="match status" value="1"/>
</dbReference>
<dbReference type="InterPro" id="IPR036249">
    <property type="entry name" value="Thioredoxin-like_sf"/>
</dbReference>
<dbReference type="SFLD" id="SFLDG00358">
    <property type="entry name" value="Main_(cytGST)"/>
    <property type="match status" value="1"/>
</dbReference>
<gene>
    <name evidence="2" type="ORF">EATG_02453</name>
</gene>
<dbReference type="GO" id="GO:0006559">
    <property type="term" value="P:L-phenylalanine catabolic process"/>
    <property type="evidence" value="ECO:0007669"/>
    <property type="project" value="TreeGrafter"/>
</dbReference>
<dbReference type="NCBIfam" id="NF011693">
    <property type="entry name" value="PRK15113.1"/>
    <property type="match status" value="1"/>
</dbReference>
<comment type="caution">
    <text evidence="2">The sequence shown here is derived from an EMBL/GenBank/DDBJ whole genome shotgun (WGS) entry which is preliminary data.</text>
</comment>